<dbReference type="KEGG" id="amuc:Pan181_41180"/>
<sequence length="486" mass="53248" precursor="true">MTRHGCVSLLLVAMLCLVVGCKEKASTEQAKTNDTPAAGSPAGDTETGAVGQGSAPAEEPAQPVIAPEDLPTPVELTEDDWPWFRGQQNDAKVHSQVKLARSWPAEGPPVLWETTVGEGYSSPSVVGDRVYLNDYNEETKEWMVRCLSFDDGEEQWTYKVKKEIRPNHGITRSAPATDGGFVFAIDPKCELHCLDARNGNLIWKKFLPKLYDSMIPAWYNGQCPLIEGDRVIIAAGGKALLVAFDKATGEPVWETPNPDQQLITHSSVMPVELDGVRQYAYYTMQGLVGIDAETGAMLWQFPWKFSTAVPTTPLALGDGKFLVTSSYGARTAVCQVTHDGDTWKAEELLSLAPPTDGWNSEVHTPIVHNGKIYGVGKKSRGLWTCLDMECNEVWNSRRKSFDLGGYVLADGMFFALDGRSGALRLIDAEADEYQQLAEAKILSGPDVWAPPVIVRGKLLVRDLGKMLCLDVREQTLAADTSDSKLQ</sequence>
<feature type="chain" id="PRO_5022057364" evidence="2">
    <location>
        <begin position="25"/>
        <end position="486"/>
    </location>
</feature>
<dbReference type="Proteomes" id="UP000315750">
    <property type="component" value="Chromosome"/>
</dbReference>
<dbReference type="PANTHER" id="PTHR34512">
    <property type="entry name" value="CELL SURFACE PROTEIN"/>
    <property type="match status" value="1"/>
</dbReference>
<evidence type="ECO:0000313" key="4">
    <source>
        <dbReference type="EMBL" id="QDU57895.1"/>
    </source>
</evidence>
<dbReference type="InterPro" id="IPR015943">
    <property type="entry name" value="WD40/YVTN_repeat-like_dom_sf"/>
</dbReference>
<dbReference type="SUPFAM" id="SSF50998">
    <property type="entry name" value="Quinoprotein alcohol dehydrogenase-like"/>
    <property type="match status" value="1"/>
</dbReference>
<evidence type="ECO:0000259" key="3">
    <source>
        <dbReference type="Pfam" id="PF13360"/>
    </source>
</evidence>
<dbReference type="PANTHER" id="PTHR34512:SF30">
    <property type="entry name" value="OUTER MEMBRANE PROTEIN ASSEMBLY FACTOR BAMB"/>
    <property type="match status" value="1"/>
</dbReference>
<evidence type="ECO:0000313" key="5">
    <source>
        <dbReference type="Proteomes" id="UP000315750"/>
    </source>
</evidence>
<dbReference type="InterPro" id="IPR011047">
    <property type="entry name" value="Quinoprotein_ADH-like_sf"/>
</dbReference>
<dbReference type="Gene3D" id="2.130.10.10">
    <property type="entry name" value="YVTN repeat-like/Quinoprotein amine dehydrogenase"/>
    <property type="match status" value="1"/>
</dbReference>
<reference evidence="4 5" key="1">
    <citation type="submission" date="2019-02" db="EMBL/GenBank/DDBJ databases">
        <title>Deep-cultivation of Planctomycetes and their phenomic and genomic characterization uncovers novel biology.</title>
        <authorList>
            <person name="Wiegand S."/>
            <person name="Jogler M."/>
            <person name="Boedeker C."/>
            <person name="Pinto D."/>
            <person name="Vollmers J."/>
            <person name="Rivas-Marin E."/>
            <person name="Kohn T."/>
            <person name="Peeters S.H."/>
            <person name="Heuer A."/>
            <person name="Rast P."/>
            <person name="Oberbeckmann S."/>
            <person name="Bunk B."/>
            <person name="Jeske O."/>
            <person name="Meyerdierks A."/>
            <person name="Storesund J.E."/>
            <person name="Kallscheuer N."/>
            <person name="Luecker S."/>
            <person name="Lage O.M."/>
            <person name="Pohl T."/>
            <person name="Merkel B.J."/>
            <person name="Hornburger P."/>
            <person name="Mueller R.-W."/>
            <person name="Bruemmer F."/>
            <person name="Labrenz M."/>
            <person name="Spormann A.M."/>
            <person name="Op den Camp H."/>
            <person name="Overmann J."/>
            <person name="Amann R."/>
            <person name="Jetten M.S.M."/>
            <person name="Mascher T."/>
            <person name="Medema M.H."/>
            <person name="Devos D.P."/>
            <person name="Kaster A.-K."/>
            <person name="Ovreas L."/>
            <person name="Rohde M."/>
            <person name="Galperin M.Y."/>
            <person name="Jogler C."/>
        </authorList>
    </citation>
    <scope>NUCLEOTIDE SEQUENCE [LARGE SCALE GENOMIC DNA]</scope>
    <source>
        <strain evidence="4 5">Pan181</strain>
    </source>
</reference>
<organism evidence="4 5">
    <name type="scientific">Aeoliella mucimassa</name>
    <dbReference type="NCBI Taxonomy" id="2527972"/>
    <lineage>
        <taxon>Bacteria</taxon>
        <taxon>Pseudomonadati</taxon>
        <taxon>Planctomycetota</taxon>
        <taxon>Planctomycetia</taxon>
        <taxon>Pirellulales</taxon>
        <taxon>Lacipirellulaceae</taxon>
        <taxon>Aeoliella</taxon>
    </lineage>
</organism>
<name>A0A518AT38_9BACT</name>
<protein>
    <submittedName>
        <fullName evidence="4">Outer membrane biogenesis protein BamB</fullName>
    </submittedName>
</protein>
<dbReference type="EMBL" id="CP036278">
    <property type="protein sequence ID" value="QDU57895.1"/>
    <property type="molecule type" value="Genomic_DNA"/>
</dbReference>
<dbReference type="SMART" id="SM00564">
    <property type="entry name" value="PQQ"/>
    <property type="match status" value="4"/>
</dbReference>
<dbReference type="RefSeq" id="WP_197528527.1">
    <property type="nucleotide sequence ID" value="NZ_CP036278.1"/>
</dbReference>
<dbReference type="PROSITE" id="PS51257">
    <property type="entry name" value="PROKAR_LIPOPROTEIN"/>
    <property type="match status" value="1"/>
</dbReference>
<accession>A0A518AT38</accession>
<proteinExistence type="predicted"/>
<feature type="signal peptide" evidence="2">
    <location>
        <begin position="1"/>
        <end position="24"/>
    </location>
</feature>
<feature type="region of interest" description="Disordered" evidence="1">
    <location>
        <begin position="26"/>
        <end position="67"/>
    </location>
</feature>
<evidence type="ECO:0000256" key="2">
    <source>
        <dbReference type="SAM" id="SignalP"/>
    </source>
</evidence>
<keyword evidence="5" id="KW-1185">Reference proteome</keyword>
<dbReference type="AlphaFoldDB" id="A0A518AT38"/>
<feature type="domain" description="Pyrrolo-quinoline quinone repeat" evidence="3">
    <location>
        <begin position="144"/>
        <end position="383"/>
    </location>
</feature>
<dbReference type="Pfam" id="PF13360">
    <property type="entry name" value="PQQ_2"/>
    <property type="match status" value="1"/>
</dbReference>
<dbReference type="InterPro" id="IPR018391">
    <property type="entry name" value="PQQ_b-propeller_rpt"/>
</dbReference>
<dbReference type="InterPro" id="IPR002372">
    <property type="entry name" value="PQQ_rpt_dom"/>
</dbReference>
<gene>
    <name evidence="4" type="ORF">Pan181_41180</name>
</gene>
<evidence type="ECO:0000256" key="1">
    <source>
        <dbReference type="SAM" id="MobiDB-lite"/>
    </source>
</evidence>
<keyword evidence="2" id="KW-0732">Signal</keyword>